<gene>
    <name evidence="2" type="primary">hemE_16</name>
    <name evidence="2" type="ORF">SPSIL_034410</name>
</gene>
<dbReference type="SUPFAM" id="SSF51726">
    <property type="entry name" value="UROD/MetE-like"/>
    <property type="match status" value="1"/>
</dbReference>
<keyword evidence="2" id="KW-0456">Lyase</keyword>
<dbReference type="EC" id="4.1.1.37" evidence="2"/>
<dbReference type="InterPro" id="IPR052024">
    <property type="entry name" value="Methanogen_methyltrans"/>
</dbReference>
<dbReference type="GO" id="GO:0004853">
    <property type="term" value="F:uroporphyrinogen decarboxylase activity"/>
    <property type="evidence" value="ECO:0007669"/>
    <property type="project" value="UniProtKB-EC"/>
</dbReference>
<evidence type="ECO:0000313" key="3">
    <source>
        <dbReference type="Proteomes" id="UP000216752"/>
    </source>
</evidence>
<dbReference type="PANTHER" id="PTHR47099">
    <property type="entry name" value="METHYLCOBAMIDE:COM METHYLTRANSFERASE MTBA"/>
    <property type="match status" value="1"/>
</dbReference>
<evidence type="ECO:0000259" key="1">
    <source>
        <dbReference type="Pfam" id="PF01208"/>
    </source>
</evidence>
<dbReference type="InterPro" id="IPR038071">
    <property type="entry name" value="UROD/MetE-like_sf"/>
</dbReference>
<dbReference type="InterPro" id="IPR000257">
    <property type="entry name" value="Uroporphyrinogen_deCOase"/>
</dbReference>
<dbReference type="Pfam" id="PF01208">
    <property type="entry name" value="URO-D"/>
    <property type="match status" value="1"/>
</dbReference>
<organism evidence="2 3">
    <name type="scientific">Sporomusa silvacetica DSM 10669</name>
    <dbReference type="NCBI Taxonomy" id="1123289"/>
    <lineage>
        <taxon>Bacteria</taxon>
        <taxon>Bacillati</taxon>
        <taxon>Bacillota</taxon>
        <taxon>Negativicutes</taxon>
        <taxon>Selenomonadales</taxon>
        <taxon>Sporomusaceae</taxon>
        <taxon>Sporomusa</taxon>
    </lineage>
</organism>
<reference evidence="2" key="1">
    <citation type="submission" date="2024-05" db="EMBL/GenBank/DDBJ databases">
        <title>Isolation and characterization of Sporomusa carbonis sp. nov., a carboxydotrophic hydrogenogen in the genus of Sporomusa isolated from a charcoal burning pile.</title>
        <authorList>
            <person name="Boeer T."/>
            <person name="Rosenbaum F."/>
            <person name="Eysell L."/>
            <person name="Mueller V."/>
            <person name="Daniel R."/>
            <person name="Poehlein A."/>
        </authorList>
    </citation>
    <scope>NUCLEOTIDE SEQUENCE [LARGE SCALE GENOMIC DNA]</scope>
    <source>
        <strain evidence="2">DSM 10669</strain>
    </source>
</reference>
<sequence>MKTTQELFQERTERVMKTIALEKTDRTPVIQLFDAFAAPHMGVTMKEYCTSFKRANELMLDSLKAFGDLDGTNVSFGAGQLFPLIYMSKVKLPGRELPDDAVWQVDEQEQMTREDYDTILNKGWTPFMLDYLGNRLGIDLENLFGQLAGAPQLAKNIEAAGYMVYTPVLNSSVPEFLGGGRSMSSFIKDLYKMPDKVEAVLDIIQKETGDAVRAQIRATGAKAVFVSPARGASEFWSRKLWERFVWKYIKAMADVVIEEGAVISLHLDGNWERDLEYFRELPKGKAVFETDGATNIYKIKEVLGDRMCIKGDVPAAKLTLGTPDEVYNYSTRLIKDMGTGFILSSGCTVPPNAKIENVKAMIAAATGK</sequence>
<feature type="domain" description="Uroporphyrinogen decarboxylase (URO-D)" evidence="1">
    <location>
        <begin position="179"/>
        <end position="365"/>
    </location>
</feature>
<dbReference type="EMBL" id="CP155573">
    <property type="protein sequence ID" value="XFO67247.1"/>
    <property type="molecule type" value="Genomic_DNA"/>
</dbReference>
<name>A0ABZ3INE9_9FIRM</name>
<proteinExistence type="predicted"/>
<keyword evidence="3" id="KW-1185">Reference proteome</keyword>
<evidence type="ECO:0000313" key="2">
    <source>
        <dbReference type="EMBL" id="XFO67247.1"/>
    </source>
</evidence>
<accession>A0ABZ3INE9</accession>
<dbReference type="RefSeq" id="WP_094606820.1">
    <property type="nucleotide sequence ID" value="NZ_CP155573.1"/>
</dbReference>
<dbReference type="Proteomes" id="UP000216752">
    <property type="component" value="Chromosome"/>
</dbReference>
<protein>
    <submittedName>
        <fullName evidence="2">Uroporphyrinogen decarboxylase</fullName>
        <ecNumber evidence="2">4.1.1.37</ecNumber>
    </submittedName>
</protein>
<dbReference type="Gene3D" id="3.20.20.210">
    <property type="match status" value="1"/>
</dbReference>
<dbReference type="PANTHER" id="PTHR47099:SF1">
    <property type="entry name" value="METHYLCOBAMIDE:COM METHYLTRANSFERASE MTBA"/>
    <property type="match status" value="1"/>
</dbReference>